<name>A0A7H4M736_9ENTR</name>
<dbReference type="InterPro" id="IPR011698">
    <property type="entry name" value="GATase_3"/>
</dbReference>
<feature type="domain" description="CobB/CobQ-like glutamine amidotransferase" evidence="6">
    <location>
        <begin position="1"/>
        <end position="67"/>
    </location>
</feature>
<evidence type="ECO:0000256" key="1">
    <source>
        <dbReference type="ARBA" id="ARBA00004953"/>
    </source>
</evidence>
<sequence length="83" mass="8830">MDMVILPGSKNTLGDLGWLRESGMAHAVLQARRQGVPVLGICGGYQMLGETIIDEVESGLGTQPGWGCSIPSPTLRTAKRPPR</sequence>
<comment type="caution">
    <text evidence="7">The sequence shown here is derived from an EMBL/GenBank/DDBJ whole genome shotgun (WGS) entry which is preliminary data.</text>
</comment>
<dbReference type="PROSITE" id="PS51273">
    <property type="entry name" value="GATASE_TYPE_1"/>
    <property type="match status" value="1"/>
</dbReference>
<evidence type="ECO:0000256" key="2">
    <source>
        <dbReference type="ARBA" id="ARBA00006205"/>
    </source>
</evidence>
<dbReference type="AlphaFoldDB" id="A0A7H4M736"/>
<reference evidence="7 8" key="1">
    <citation type="submission" date="2018-06" db="EMBL/GenBank/DDBJ databases">
        <authorList>
            <consortium name="Pathogen Informatics"/>
            <person name="Doyle S."/>
        </authorList>
    </citation>
    <scope>NUCLEOTIDE SEQUENCE [LARGE SCALE GENOMIC DNA]</scope>
    <source>
        <strain evidence="7 8">NCTC11694</strain>
    </source>
</reference>
<gene>
    <name evidence="7" type="primary">cobQ_2</name>
    <name evidence="7" type="ORF">NCTC11694_05509</name>
</gene>
<accession>A0A7H4M736</accession>
<keyword evidence="4" id="KW-0315">Glutamine amidotransferase</keyword>
<dbReference type="Pfam" id="PF07685">
    <property type="entry name" value="GATase_3"/>
    <property type="match status" value="1"/>
</dbReference>
<evidence type="ECO:0000256" key="3">
    <source>
        <dbReference type="ARBA" id="ARBA00022573"/>
    </source>
</evidence>
<comment type="pathway">
    <text evidence="1">Cofactor biosynthesis; adenosylcobalamin biosynthesis.</text>
</comment>
<dbReference type="GO" id="GO:0003824">
    <property type="term" value="F:catalytic activity"/>
    <property type="evidence" value="ECO:0007669"/>
    <property type="project" value="InterPro"/>
</dbReference>
<dbReference type="PANTHER" id="PTHR21343">
    <property type="entry name" value="DETHIOBIOTIN SYNTHETASE"/>
    <property type="match status" value="1"/>
</dbReference>
<protein>
    <submittedName>
        <fullName evidence="7">Cobyric acid synthase</fullName>
    </submittedName>
</protein>
<evidence type="ECO:0000313" key="8">
    <source>
        <dbReference type="Proteomes" id="UP000255050"/>
    </source>
</evidence>
<evidence type="ECO:0000256" key="5">
    <source>
        <dbReference type="SAM" id="MobiDB-lite"/>
    </source>
</evidence>
<dbReference type="GO" id="GO:0009236">
    <property type="term" value="P:cobalamin biosynthetic process"/>
    <property type="evidence" value="ECO:0007669"/>
    <property type="project" value="UniProtKB-KW"/>
</dbReference>
<evidence type="ECO:0000313" key="7">
    <source>
        <dbReference type="EMBL" id="STR44212.1"/>
    </source>
</evidence>
<proteinExistence type="inferred from homology"/>
<dbReference type="PANTHER" id="PTHR21343:SF1">
    <property type="entry name" value="COBYRIC ACID SYNTHASE"/>
    <property type="match status" value="1"/>
</dbReference>
<organism evidence="7 8">
    <name type="scientific">Klebsiella michiganensis</name>
    <dbReference type="NCBI Taxonomy" id="1134687"/>
    <lineage>
        <taxon>Bacteria</taxon>
        <taxon>Pseudomonadati</taxon>
        <taxon>Pseudomonadota</taxon>
        <taxon>Gammaproteobacteria</taxon>
        <taxon>Enterobacterales</taxon>
        <taxon>Enterobacteriaceae</taxon>
        <taxon>Klebsiella/Raoultella group</taxon>
        <taxon>Klebsiella</taxon>
    </lineage>
</organism>
<keyword evidence="3" id="KW-0169">Cobalamin biosynthesis</keyword>
<feature type="region of interest" description="Disordered" evidence="5">
    <location>
        <begin position="63"/>
        <end position="83"/>
    </location>
</feature>
<dbReference type="Gene3D" id="3.40.50.880">
    <property type="match status" value="1"/>
</dbReference>
<comment type="similarity">
    <text evidence="2">Belongs to the CobB/CobQ family. CobQ subfamily.</text>
</comment>
<dbReference type="PROSITE" id="PS51274">
    <property type="entry name" value="GATASE_COBBQ"/>
    <property type="match status" value="1"/>
</dbReference>
<dbReference type="InterPro" id="IPR029062">
    <property type="entry name" value="Class_I_gatase-like"/>
</dbReference>
<dbReference type="EMBL" id="UGJR01000002">
    <property type="protein sequence ID" value="STR44212.1"/>
    <property type="molecule type" value="Genomic_DNA"/>
</dbReference>
<dbReference type="Proteomes" id="UP000255050">
    <property type="component" value="Unassembled WGS sequence"/>
</dbReference>
<evidence type="ECO:0000256" key="4">
    <source>
        <dbReference type="ARBA" id="ARBA00022962"/>
    </source>
</evidence>
<evidence type="ECO:0000259" key="6">
    <source>
        <dbReference type="Pfam" id="PF07685"/>
    </source>
</evidence>
<dbReference type="SUPFAM" id="SSF52317">
    <property type="entry name" value="Class I glutamine amidotransferase-like"/>
    <property type="match status" value="1"/>
</dbReference>